<comment type="caution">
    <text evidence="3">The sequence shown here is derived from an EMBL/GenBank/DDBJ whole genome shotgun (WGS) entry which is preliminary data.</text>
</comment>
<dbReference type="InterPro" id="IPR002611">
    <property type="entry name" value="IstB_ATP-bd"/>
</dbReference>
<reference evidence="3 4" key="1">
    <citation type="submission" date="2019-08" db="EMBL/GenBank/DDBJ databases">
        <title>In-depth cultivation of the pig gut microbiome towards novel bacterial diversity and tailored functional studies.</title>
        <authorList>
            <person name="Wylensek D."/>
            <person name="Hitch T.C.A."/>
            <person name="Clavel T."/>
        </authorList>
    </citation>
    <scope>NUCLEOTIDE SEQUENCE [LARGE SCALE GENOMIC DNA]</scope>
    <source>
        <strain evidence="3 4">WCA-693-APC-5D-A</strain>
    </source>
</reference>
<dbReference type="InterPro" id="IPR027417">
    <property type="entry name" value="P-loop_NTPase"/>
</dbReference>
<dbReference type="EMBL" id="VUNR01000025">
    <property type="protein sequence ID" value="MSU09498.1"/>
    <property type="molecule type" value="Genomic_DNA"/>
</dbReference>
<evidence type="ECO:0000313" key="4">
    <source>
        <dbReference type="Proteomes" id="UP000433181"/>
    </source>
</evidence>
<name>A0A6I2UD76_9FIRM</name>
<evidence type="ECO:0000256" key="1">
    <source>
        <dbReference type="SAM" id="MobiDB-lite"/>
    </source>
</evidence>
<evidence type="ECO:0000259" key="2">
    <source>
        <dbReference type="Pfam" id="PF01695"/>
    </source>
</evidence>
<dbReference type="Pfam" id="PF01695">
    <property type="entry name" value="IstB_IS21"/>
    <property type="match status" value="1"/>
</dbReference>
<feature type="domain" description="IstB-like ATP-binding" evidence="2">
    <location>
        <begin position="172"/>
        <end position="311"/>
    </location>
</feature>
<evidence type="ECO:0000313" key="3">
    <source>
        <dbReference type="EMBL" id="MSU09498.1"/>
    </source>
</evidence>
<dbReference type="SUPFAM" id="SSF52540">
    <property type="entry name" value="P-loop containing nucleoside triphosphate hydrolases"/>
    <property type="match status" value="1"/>
</dbReference>
<feature type="compositionally biased region" description="Polar residues" evidence="1">
    <location>
        <begin position="18"/>
        <end position="34"/>
    </location>
</feature>
<dbReference type="RefSeq" id="WP_154407669.1">
    <property type="nucleotide sequence ID" value="NZ_VUNR01000025.1"/>
</dbReference>
<dbReference type="Gene3D" id="3.40.50.300">
    <property type="entry name" value="P-loop containing nucleotide triphosphate hydrolases"/>
    <property type="match status" value="1"/>
</dbReference>
<dbReference type="GeneID" id="96779445"/>
<gene>
    <name evidence="3" type="ORF">FYJ84_10950</name>
</gene>
<sequence>MNTENSITNQKGYDDSLTENSTKHAANADSSYDGLSQDEVRRLQEMAPELRDALLRLRRNIHSRQQEREQEAETRELNKLLGVKTPHDAVEERNAKNLQAAMAEQARRDREAVKKKFLCQQGLTEAGIPRLFHSATMENIIRQGLPEALEYPRMRICSYLENIEKCCDLGTGLILTGPCGTLKTTFACSIMLEAFAHGIEARFELVMSMLDKLVMLEKSNKDEYCRTMQKLCSVPILVLDDLGAEGHHADFVRSKLEQIIFQRHANGRALIITTNLSPAGLAKLYPGRIMERLRERCLVLEHNCASLRGKNVFSVIA</sequence>
<dbReference type="AlphaFoldDB" id="A0A6I2UD76"/>
<keyword evidence="4" id="KW-1185">Reference proteome</keyword>
<dbReference type="PANTHER" id="PTHR30050">
    <property type="entry name" value="CHROMOSOMAL REPLICATION INITIATOR PROTEIN DNAA"/>
    <property type="match status" value="1"/>
</dbReference>
<accession>A0A6I2UD76</accession>
<dbReference type="GO" id="GO:0005524">
    <property type="term" value="F:ATP binding"/>
    <property type="evidence" value="ECO:0007669"/>
    <property type="project" value="InterPro"/>
</dbReference>
<dbReference type="GO" id="GO:0006260">
    <property type="term" value="P:DNA replication"/>
    <property type="evidence" value="ECO:0007669"/>
    <property type="project" value="TreeGrafter"/>
</dbReference>
<feature type="region of interest" description="Disordered" evidence="1">
    <location>
        <begin position="1"/>
        <end position="35"/>
    </location>
</feature>
<dbReference type="PANTHER" id="PTHR30050:SF4">
    <property type="entry name" value="ATP-BINDING PROTEIN RV3427C IN INSERTION SEQUENCE-RELATED"/>
    <property type="match status" value="1"/>
</dbReference>
<protein>
    <recommendedName>
        <fullName evidence="2">IstB-like ATP-binding domain-containing protein</fullName>
    </recommendedName>
</protein>
<proteinExistence type="predicted"/>
<organism evidence="3 4">
    <name type="scientific">Anaerovibrio slackiae</name>
    <dbReference type="NCBI Taxonomy" id="2652309"/>
    <lineage>
        <taxon>Bacteria</taxon>
        <taxon>Bacillati</taxon>
        <taxon>Bacillota</taxon>
        <taxon>Negativicutes</taxon>
        <taxon>Selenomonadales</taxon>
        <taxon>Selenomonadaceae</taxon>
        <taxon>Anaerovibrio</taxon>
    </lineage>
</organism>
<dbReference type="Proteomes" id="UP000433181">
    <property type="component" value="Unassembled WGS sequence"/>
</dbReference>
<feature type="compositionally biased region" description="Polar residues" evidence="1">
    <location>
        <begin position="1"/>
        <end position="11"/>
    </location>
</feature>